<proteinExistence type="predicted"/>
<gene>
    <name evidence="1" type="ORF">ALEPTO_LOCUS8342</name>
</gene>
<evidence type="ECO:0000313" key="2">
    <source>
        <dbReference type="Proteomes" id="UP000789508"/>
    </source>
</evidence>
<accession>A0A9N9CMY5</accession>
<dbReference type="Gene3D" id="3.40.50.300">
    <property type="entry name" value="P-loop containing nucleotide triphosphate hydrolases"/>
    <property type="match status" value="1"/>
</dbReference>
<sequence length="597" mass="68626">MKIPVEINIKEELGGEELASFEIINDHFDKSSTYIRVIVQQPTTIGARLGGLGGTTYKGEERGDAYEGVDLTLGTVCKREPTIHRLLKCLLERRIILVRSPPMAGKTALAQLLEHSLLQSDEVKKGLKRVFRISLLWMERDDVSWTFAERFKELMNVTWNEFIDKCDKTTFLIIDEVQKIYKPENEDEPRHGGNVFWNSFKRILQSSGLHIVAFASYGHYGAYTARGDHAIMDISPCSLQKSNTWGFEDVCFTREEFNSYFNYFCEKNLQMLKEEDIPLLSRYVSEITALHPGLVAFTMNQIHMRFVKHTFERLTFAKVFAYLKSRDFNDHFKDIRAMPKITDMLDEEKRIADTVLFKKGGLEILTNAIPLKSRIIKTNILVDTGMTKTGYSTINFPAPLLRATYLQNRFGSVTRSKSPPNSFKDFIISVFAKMNSKVLQKSLGVGNDCRLLERVWQMEFYRASMQVLPVDIYASVDVGAVFGSVGYLDFYINDQRNWAIELLRDGDKLQEHQRFQKDGRYASILKYAKEWAIIDIRNSKKESPEQKGKDVIYALCAEDFKSVQLIYPDGSNDRVQLLGEEENLLGYDISEFLDDPT</sequence>
<dbReference type="AlphaFoldDB" id="A0A9N9CMY5"/>
<dbReference type="Proteomes" id="UP000789508">
    <property type="component" value="Unassembled WGS sequence"/>
</dbReference>
<organism evidence="1 2">
    <name type="scientific">Ambispora leptoticha</name>
    <dbReference type="NCBI Taxonomy" id="144679"/>
    <lineage>
        <taxon>Eukaryota</taxon>
        <taxon>Fungi</taxon>
        <taxon>Fungi incertae sedis</taxon>
        <taxon>Mucoromycota</taxon>
        <taxon>Glomeromycotina</taxon>
        <taxon>Glomeromycetes</taxon>
        <taxon>Archaeosporales</taxon>
        <taxon>Ambisporaceae</taxon>
        <taxon>Ambispora</taxon>
    </lineage>
</organism>
<comment type="caution">
    <text evidence="1">The sequence shown here is derived from an EMBL/GenBank/DDBJ whole genome shotgun (WGS) entry which is preliminary data.</text>
</comment>
<name>A0A9N9CMY5_9GLOM</name>
<protein>
    <submittedName>
        <fullName evidence="1">14335_t:CDS:1</fullName>
    </submittedName>
</protein>
<reference evidence="1" key="1">
    <citation type="submission" date="2021-06" db="EMBL/GenBank/DDBJ databases">
        <authorList>
            <person name="Kallberg Y."/>
            <person name="Tangrot J."/>
            <person name="Rosling A."/>
        </authorList>
    </citation>
    <scope>NUCLEOTIDE SEQUENCE</scope>
    <source>
        <strain evidence="1">FL130A</strain>
    </source>
</reference>
<keyword evidence="2" id="KW-1185">Reference proteome</keyword>
<dbReference type="OrthoDB" id="2364732at2759"/>
<dbReference type="SUPFAM" id="SSF52540">
    <property type="entry name" value="P-loop containing nucleoside triphosphate hydrolases"/>
    <property type="match status" value="1"/>
</dbReference>
<dbReference type="EMBL" id="CAJVPS010004591">
    <property type="protein sequence ID" value="CAG8605658.1"/>
    <property type="molecule type" value="Genomic_DNA"/>
</dbReference>
<evidence type="ECO:0000313" key="1">
    <source>
        <dbReference type="EMBL" id="CAG8605658.1"/>
    </source>
</evidence>
<dbReference type="InterPro" id="IPR027417">
    <property type="entry name" value="P-loop_NTPase"/>
</dbReference>